<dbReference type="GeneID" id="74185749"/>
<comment type="caution">
    <text evidence="2">The sequence shown here is derived from an EMBL/GenBank/DDBJ whole genome shotgun (WGS) entry which is preliminary data.</text>
</comment>
<dbReference type="PROSITE" id="PS51257">
    <property type="entry name" value="PROKAR_LIPOPROTEIN"/>
    <property type="match status" value="1"/>
</dbReference>
<evidence type="ECO:0000313" key="3">
    <source>
        <dbReference type="Proteomes" id="UP000610527"/>
    </source>
</evidence>
<accession>A0ABX2LIE3</accession>
<reference evidence="2 3" key="1">
    <citation type="submission" date="2020-06" db="EMBL/GenBank/DDBJ databases">
        <title>Staphylococcus borealis sp. nov. -A novel member of the Staphylococcaceae family isolated from skin and blood in humans.</title>
        <authorList>
            <person name="Pain M."/>
            <person name="Wolden R."/>
            <person name="Jaen-Luchoro D."/>
            <person name="Salva-Serra F."/>
            <person name="Iglesias B.P."/>
            <person name="Karlsson R."/>
            <person name="Klingenberg C."/>
            <person name="Cavanagh J.P."/>
        </authorList>
    </citation>
    <scope>NUCLEOTIDE SEQUENCE [LARGE SCALE GENOMIC DNA]</scope>
    <source>
        <strain evidence="2 3">58-22</strain>
    </source>
</reference>
<sequence>MKKFANLTIGCCLSGVILLSGCSSVKAGKEGGMLTSYNATSLDKKLNNQDVHVGTVKFIDKDTNDGYVRAFDQLNPIIVNESNKDIKEVTVAVAAWDKNGLPVKPEFAMALSGDSYINNYVDEEINLTGHGDSKKEIFNLKDDKDIETYKFIVSEYKDFEGHTWKNPLYDKFEKIYGQKRLKDIKGSKNTTISIEKEH</sequence>
<protein>
    <recommendedName>
        <fullName evidence="1">DUF5780 domain-containing protein</fullName>
    </recommendedName>
</protein>
<evidence type="ECO:0000313" key="2">
    <source>
        <dbReference type="EMBL" id="NUI82043.1"/>
    </source>
</evidence>
<gene>
    <name evidence="2" type="ORF">HUN84_04645</name>
</gene>
<dbReference type="Proteomes" id="UP000610527">
    <property type="component" value="Unassembled WGS sequence"/>
</dbReference>
<dbReference type="InterPro" id="IPR043939">
    <property type="entry name" value="DUF5780"/>
</dbReference>
<dbReference type="RefSeq" id="WP_053029327.1">
    <property type="nucleotide sequence ID" value="NZ_CUEE01000002.1"/>
</dbReference>
<name>A0ABX2LIE3_9STAP</name>
<organism evidence="2 3">
    <name type="scientific">Staphylococcus borealis</name>
    <dbReference type="NCBI Taxonomy" id="2742203"/>
    <lineage>
        <taxon>Bacteria</taxon>
        <taxon>Bacillati</taxon>
        <taxon>Bacillota</taxon>
        <taxon>Bacilli</taxon>
        <taxon>Bacillales</taxon>
        <taxon>Staphylococcaceae</taxon>
        <taxon>Staphylococcus</taxon>
    </lineage>
</organism>
<feature type="domain" description="DUF5780" evidence="1">
    <location>
        <begin position="74"/>
        <end position="178"/>
    </location>
</feature>
<keyword evidence="3" id="KW-1185">Reference proteome</keyword>
<dbReference type="EMBL" id="JABVEG010000002">
    <property type="protein sequence ID" value="NUI82043.1"/>
    <property type="molecule type" value="Genomic_DNA"/>
</dbReference>
<evidence type="ECO:0000259" key="1">
    <source>
        <dbReference type="Pfam" id="PF19092"/>
    </source>
</evidence>
<dbReference type="Pfam" id="PF19092">
    <property type="entry name" value="DUF5780"/>
    <property type="match status" value="1"/>
</dbReference>
<proteinExistence type="predicted"/>